<sequence>MFKAFKSGLLAAALLACAFAPSVQAQTAPAVVAAPTKPALWVIRDADSTIYLFGSIHVMKEGAAWLTPDLQSRFDKADDVWFEIPDLDDKAAATPLAQKYMFDASQTMTDGLTPEEIARVDELLKPSGLNSQMLKPMRKWAVGLIITLQQITASGYATQTGVDLTLVTRAREFGQTVHGFETMESQLKALVPASEDEELKSLRTTLSDVDTMAQDVHNLFGAWRTGDTENLTKLMINKMKAEDPSGYQRMIVARNADWTPQIETILAGKGTVFIAVGAGHLAGPDSVIAMLQKQGVMVERVAY</sequence>
<dbReference type="PROSITE" id="PS51257">
    <property type="entry name" value="PROKAR_LIPOPROTEIN"/>
    <property type="match status" value="1"/>
</dbReference>
<dbReference type="EMBL" id="AWGB01000007">
    <property type="protein sequence ID" value="ESQ93640.1"/>
    <property type="molecule type" value="Genomic_DNA"/>
</dbReference>
<evidence type="ECO:0000313" key="2">
    <source>
        <dbReference type="EMBL" id="ESQ93640.1"/>
    </source>
</evidence>
<gene>
    <name evidence="2" type="ORF">ABENE_04810</name>
</gene>
<dbReference type="PANTHER" id="PTHR40590">
    <property type="entry name" value="CYTOPLASMIC PROTEIN-RELATED"/>
    <property type="match status" value="1"/>
</dbReference>
<dbReference type="PANTHER" id="PTHR40590:SF1">
    <property type="entry name" value="CYTOPLASMIC PROTEIN"/>
    <property type="match status" value="1"/>
</dbReference>
<feature type="signal peptide" evidence="1">
    <location>
        <begin position="1"/>
        <end position="25"/>
    </location>
</feature>
<protein>
    <recommendedName>
        <fullName evidence="4">Conjugative transfer protein GumN</fullName>
    </recommendedName>
</protein>
<feature type="chain" id="PRO_5004727802" description="Conjugative transfer protein GumN" evidence="1">
    <location>
        <begin position="26"/>
        <end position="303"/>
    </location>
</feature>
<dbReference type="CDD" id="cd14789">
    <property type="entry name" value="Tiki"/>
    <property type="match status" value="1"/>
</dbReference>
<dbReference type="InterPro" id="IPR002816">
    <property type="entry name" value="TraB/PrgY/GumN_fam"/>
</dbReference>
<accession>V4Q737</accession>
<dbReference type="Proteomes" id="UP000017837">
    <property type="component" value="Unassembled WGS sequence"/>
</dbReference>
<evidence type="ECO:0000256" key="1">
    <source>
        <dbReference type="SAM" id="SignalP"/>
    </source>
</evidence>
<name>V4Q737_9CAUL</name>
<proteinExistence type="predicted"/>
<dbReference type="OrthoDB" id="9806326at2"/>
<organism evidence="2 3">
    <name type="scientific">Asticcacaulis benevestitus DSM 16100 = ATCC BAA-896</name>
    <dbReference type="NCBI Taxonomy" id="1121022"/>
    <lineage>
        <taxon>Bacteria</taxon>
        <taxon>Pseudomonadati</taxon>
        <taxon>Pseudomonadota</taxon>
        <taxon>Alphaproteobacteria</taxon>
        <taxon>Caulobacterales</taxon>
        <taxon>Caulobacteraceae</taxon>
        <taxon>Asticcacaulis</taxon>
    </lineage>
</organism>
<dbReference type="STRING" id="1121022.GCA_000376105_02757"/>
<reference evidence="2 3" key="1">
    <citation type="journal article" date="2014" name="Nature">
        <title>Sequential evolution of bacterial morphology by co-option of a developmental regulator.</title>
        <authorList>
            <person name="Jiang C."/>
            <person name="Brown P.J."/>
            <person name="Ducret A."/>
            <person name="Brun Y.V."/>
        </authorList>
    </citation>
    <scope>NUCLEOTIDE SEQUENCE [LARGE SCALE GENOMIC DNA]</scope>
    <source>
        <strain evidence="2 3">DSM 16100</strain>
    </source>
</reference>
<dbReference type="eggNOG" id="COG3735">
    <property type="taxonomic scope" value="Bacteria"/>
</dbReference>
<dbReference type="AlphaFoldDB" id="V4Q737"/>
<dbReference type="Pfam" id="PF01963">
    <property type="entry name" value="TraB_PrgY_gumN"/>
    <property type="match status" value="1"/>
</dbReference>
<evidence type="ECO:0000313" key="3">
    <source>
        <dbReference type="Proteomes" id="UP000017837"/>
    </source>
</evidence>
<evidence type="ECO:0008006" key="4">
    <source>
        <dbReference type="Google" id="ProtNLM"/>
    </source>
</evidence>
<dbReference type="PATRIC" id="fig|1121022.4.peg.956"/>
<keyword evidence="3" id="KW-1185">Reference proteome</keyword>
<dbReference type="RefSeq" id="WP_018082428.1">
    <property type="nucleotide sequence ID" value="NZ_AQWM01000014.1"/>
</dbReference>
<comment type="caution">
    <text evidence="2">The sequence shown here is derived from an EMBL/GenBank/DDBJ whole genome shotgun (WGS) entry which is preliminary data.</text>
</comment>
<dbReference type="InterPro" id="IPR047111">
    <property type="entry name" value="YbaP-like"/>
</dbReference>
<keyword evidence="1" id="KW-0732">Signal</keyword>